<dbReference type="Proteomes" id="UP000472261">
    <property type="component" value="Unplaced"/>
</dbReference>
<dbReference type="InterPro" id="IPR057881">
    <property type="entry name" value="ICE1_C"/>
</dbReference>
<feature type="compositionally biased region" description="Polar residues" evidence="2">
    <location>
        <begin position="1827"/>
        <end position="1839"/>
    </location>
</feature>
<protein>
    <recommendedName>
        <fullName evidence="3">Little elongation complex subunit 1 C-terminal domain-containing protein</fullName>
    </recommendedName>
</protein>
<dbReference type="OrthoDB" id="2238957at2759"/>
<keyword evidence="5" id="KW-1185">Reference proteome</keyword>
<name>A0A669PEU1_PHACC</name>
<feature type="region of interest" description="Disordered" evidence="2">
    <location>
        <begin position="1815"/>
        <end position="1853"/>
    </location>
</feature>
<dbReference type="KEGG" id="pcoc:116228269"/>
<reference evidence="4" key="1">
    <citation type="submission" date="2025-08" db="UniProtKB">
        <authorList>
            <consortium name="Ensembl"/>
        </authorList>
    </citation>
    <scope>IDENTIFICATION</scope>
</reference>
<accession>A0A669PEU1</accession>
<reference evidence="4" key="2">
    <citation type="submission" date="2025-09" db="UniProtKB">
        <authorList>
            <consortium name="Ensembl"/>
        </authorList>
    </citation>
    <scope>IDENTIFICATION</scope>
</reference>
<feature type="region of interest" description="Disordered" evidence="2">
    <location>
        <begin position="1213"/>
        <end position="1234"/>
    </location>
</feature>
<feature type="coiled-coil region" evidence="1">
    <location>
        <begin position="461"/>
        <end position="513"/>
    </location>
</feature>
<dbReference type="CTD" id="23379"/>
<evidence type="ECO:0000259" key="3">
    <source>
        <dbReference type="Pfam" id="PF25817"/>
    </source>
</evidence>
<dbReference type="GeneID" id="116228269"/>
<feature type="domain" description="Little elongation complex subunit 1 C-terminal" evidence="3">
    <location>
        <begin position="2070"/>
        <end position="2262"/>
    </location>
</feature>
<proteinExistence type="predicted"/>
<sequence length="2271" mass="251883">MMPGETQPPPAGSAAAVPCKNCAALQQNINEYVAALVALKQKMIHGDRLLTEYQQKCTELQFAEREISALRCQVEQMLQKILPLEKDQKELGSLKAELEEKKSSLKIYQESQLECVRLKEEIVRSDAVRKKLEAKVKKLEEAATKHTQDFKQLKIEKKKLEKELKKAQGKLDGVPKEKCRKAVKHAETQSTNEDLAADIDKEKIKFLLEELWMCIDSAKEKGEKQENDPILVSAQDKACPGKRRLFVTKETVQTNRKNGKHGGKTLPWHSSIESAGKQNSVTALQQVNTEPLGSDCLKNRITEDNLQGCEDETIDEIVQRDGMHNSSALSDQEQKGQGGNVMDILNWVRPLPALLSPVQLSPVATQDILFGELTGSSDEEIDCTASAEECILQEDQVQPQNCCNDFKLNEECNRWNKPCGHSLDAEISYNLSRTEKVVHISPVTLIKEEGNTKQCEVATSVTNMESNRDCLEENSENMEAVRRDLMEATACELEAKEERKEDIKEMHNEEKASSIHSVLHSFNLQNQVERCSEVEQTEENAVFVRAGGYNSTHDKYGELMKAEHEREIPKAVSIPQNVTNLPPEQYHVVLQRKDSEEKSGMLIESEVVENECKDAIKISNTAINAEENIKQVVSGEEATAVQTQGLCAEPNNERELSENVLYNFSSSKSSCEAKCPENLIIQCDGEGIVMEIDACTESAEISVHSQCSEIRRDSEKILEEQCIHAVKCEIVRKCELETPEGSQCYLPVSAAEGVEHSQYMDDTDKKACVVESDSLAFPEDDGQLKIQDKNIIRPKSVEPTMKLNKESVLEIAESSELFHSAENGKLLYEKEREGLKGKNHQGESYSHFFQGKSDLESIPAVPKMACITDAESSVAKCESFVLDFTERNGEMKQPENLCSTMECELSKTQNFRVIESQEAEFKVNQEDFIGDSSKLLKKVDTIQSVLVENNLTSQTQFAKPQNQFLMTTNAKCDETKAELNKQSKELMSEACPSSFTEEMNVVKKNNVSEIIQQPSSEMDFNSDFALYSQMDLKTDCINSKETGSPVQVRDGLESTVPSGLNSSLQKVVRVVETDFTKNSDFSPTWNKKEDKNCIASSAFNSSLEGFKKGVEVMSNEKDNIFKELDSSSEKYIPKNEGEVPGEKLPIDKEPETSVKLQILHADSHKENTLTFQNVICQESECKTSTWEARTDSSRTCSITAGEEGKGLNRFEASDENSVERSKNAFDTAEQSNESMEKDCPLQKVQCVKCSECFPKLRKELRASARVVVDALETGAIVDASDDQLCELHSTMQSGNTATGSHLKPDAVMGMDIHCETGSSPNAASEKSGVVEEGYSKDYSTLKRRCTLLASENTDDASEFRVDNSTTGRMNDCREDLLKTGTSKGSPMMLSASKSRLPLCQMLTTFSEAYRIAVKHSTLNTRMLALGNVIEENYSEKFESNVQQRLPHSVDMDISIFEEYNHNQNCSACNSGENNANLMLDGLQPCCFSGTTWKDFLDSGRKNFFVKYFANPALSDIDCNSQMVCQAHKPQKMVFEDSCMLESESCVDVAFKKTNKLNCKGQEQSEVLSVSTKTAVQVMHGTLSKKLFQGKSKTNALEVKVTEPVLANADTSTPTKSLSETINKIRQEMGPPLPPLLLPLIATPPRATTCSMGPVMSSADRSSLLSPLDELISPLHESPVPPLMSPLTDTPTVKSALLFSSPSPSEMAVGKRILSSPLQFCTSIPKHALPVPGRLPLCAMDGAATGAPQENSVKILDTMYPELSARARTLNILKGNIQLNLCALSDSQISPGPVAQIGGFKTIASTSTAFVKTGSNLKSDGSKDQDTNVKNQQLISSSSSRPEKRTLLPVPMPRSAKRLRLDSEPPKLEPTGTAVIRNGQNTVSEIEENFDGKSCEISDSAHSSSLETSLPVKKIIDPDCQKVDLALKKIAESCFDLLPVIQSHLGNTSKIPIMRDEEKEVVNEFGIKNKHLAESLLHVILNKLKAQKMASTYSLNQALCRVYTGICRQLGDLERARLFCYSLLKEDFPDSVKLIIFITNIWPDIFFFEGAINKAMQLIIRQNANDNVLVCLNAYLSWEQGSSLDAGIMVSNLLLEMQSCPKVEFQLNEQCGEDLSDDAWQYIFAIDLLCSHLKWDWTHDNVISKVLWPSMDKWIKKRKDHETAQSVPDSIIALTLRLIGRLGQIGLKEGYLSAVKNISSVIGLFVQHAKEEDVPWGVQLAAIYSLCDLGSSNPAGIVGAIHAWRATALNSIPFAVTRRLAEISSLCTYPKT</sequence>
<dbReference type="RefSeq" id="XP_031447870.1">
    <property type="nucleotide sequence ID" value="XM_031592010.1"/>
</dbReference>
<keyword evidence="1" id="KW-0175">Coiled coil</keyword>
<evidence type="ECO:0000256" key="2">
    <source>
        <dbReference type="SAM" id="MobiDB-lite"/>
    </source>
</evidence>
<dbReference type="OMA" id="YCYTGIR"/>
<gene>
    <name evidence="4" type="primary">ICE1</name>
</gene>
<feature type="coiled-coil region" evidence="1">
    <location>
        <begin position="22"/>
        <end position="177"/>
    </location>
</feature>
<dbReference type="PANTHER" id="PTHR11852">
    <property type="entry name" value="PLATELET-ACTIVATING FACTOR ACETYLHYDROLASE"/>
    <property type="match status" value="1"/>
</dbReference>
<dbReference type="PANTHER" id="PTHR11852:SF4">
    <property type="entry name" value="LITTLE ELONGATION COMPLEX SUBUNIT 1"/>
    <property type="match status" value="1"/>
</dbReference>
<evidence type="ECO:0000313" key="5">
    <source>
        <dbReference type="Proteomes" id="UP000472261"/>
    </source>
</evidence>
<feature type="compositionally biased region" description="Basic and acidic residues" evidence="2">
    <location>
        <begin position="1213"/>
        <end position="1223"/>
    </location>
</feature>
<dbReference type="Pfam" id="PF25817">
    <property type="entry name" value="ICE1_C"/>
    <property type="match status" value="1"/>
</dbReference>
<evidence type="ECO:0000256" key="1">
    <source>
        <dbReference type="SAM" id="Coils"/>
    </source>
</evidence>
<organism evidence="4 5">
    <name type="scientific">Phasianus colchicus</name>
    <name type="common">Common pheasant</name>
    <dbReference type="NCBI Taxonomy" id="9054"/>
    <lineage>
        <taxon>Eukaryota</taxon>
        <taxon>Metazoa</taxon>
        <taxon>Chordata</taxon>
        <taxon>Craniata</taxon>
        <taxon>Vertebrata</taxon>
        <taxon>Euteleostomi</taxon>
        <taxon>Archelosauria</taxon>
        <taxon>Archosauria</taxon>
        <taxon>Dinosauria</taxon>
        <taxon>Saurischia</taxon>
        <taxon>Theropoda</taxon>
        <taxon>Coelurosauria</taxon>
        <taxon>Aves</taxon>
        <taxon>Neognathae</taxon>
        <taxon>Galloanserae</taxon>
        <taxon>Galliformes</taxon>
        <taxon>Phasianidae</taxon>
        <taxon>Phasianinae</taxon>
        <taxon>Phasianus</taxon>
    </lineage>
</organism>
<dbReference type="Ensembl" id="ENSPCLT00000008239.1">
    <property type="protein sequence ID" value="ENSPCLP00000005960.1"/>
    <property type="gene ID" value="ENSPCLG00000004999.1"/>
</dbReference>
<evidence type="ECO:0000313" key="4">
    <source>
        <dbReference type="Ensembl" id="ENSPCLP00000005960.1"/>
    </source>
</evidence>